<protein>
    <submittedName>
        <fullName evidence="1">Uncharacterized protein</fullName>
    </submittedName>
</protein>
<proteinExistence type="predicted"/>
<name>A0A3G6IYL4_9CORY</name>
<dbReference type="KEGG" id="cgk:CGERO_02755"/>
<reference evidence="1 2" key="1">
    <citation type="submission" date="2018-11" db="EMBL/GenBank/DDBJ databases">
        <authorList>
            <person name="Kleinhagauer T."/>
            <person name="Glaeser S.P."/>
            <person name="Spergser J."/>
            <person name="Ruckert C."/>
            <person name="Kaempfer P."/>
            <person name="Busse H.-J."/>
        </authorList>
    </citation>
    <scope>NUCLEOTIDE SEQUENCE [LARGE SCALE GENOMIC DNA]</scope>
    <source>
        <strain evidence="1 2">W8</strain>
    </source>
</reference>
<evidence type="ECO:0000313" key="1">
    <source>
        <dbReference type="EMBL" id="AZA10875.1"/>
    </source>
</evidence>
<gene>
    <name evidence="1" type="ORF">CGERO_02755</name>
</gene>
<dbReference type="RefSeq" id="WP_123933357.1">
    <property type="nucleotide sequence ID" value="NZ_CP033897.1"/>
</dbReference>
<accession>A0A3G6IYL4</accession>
<dbReference type="EMBL" id="CP033897">
    <property type="protein sequence ID" value="AZA10875.1"/>
    <property type="molecule type" value="Genomic_DNA"/>
</dbReference>
<dbReference type="AlphaFoldDB" id="A0A3G6IYL4"/>
<evidence type="ECO:0000313" key="2">
    <source>
        <dbReference type="Proteomes" id="UP000271587"/>
    </source>
</evidence>
<keyword evidence="2" id="KW-1185">Reference proteome</keyword>
<sequence length="135" mass="14994">MLVAIPGRNILQSWQPDAPEPIARLEITVPPHVRRDATRLLLTAMAVSAGFKPVASLKDRHFSDQVRRHINARILGGNKFSGRPQLESLHLRPKGQLIDAVGSVSTPDKSFGYLAQFEPSHNSTLSLRMRSLRVL</sequence>
<dbReference type="OrthoDB" id="4408415at2"/>
<dbReference type="Proteomes" id="UP000271587">
    <property type="component" value="Chromosome"/>
</dbReference>
<organism evidence="1 2">
    <name type="scientific">Corynebacterium gerontici</name>
    <dbReference type="NCBI Taxonomy" id="2079234"/>
    <lineage>
        <taxon>Bacteria</taxon>
        <taxon>Bacillati</taxon>
        <taxon>Actinomycetota</taxon>
        <taxon>Actinomycetes</taxon>
        <taxon>Mycobacteriales</taxon>
        <taxon>Corynebacteriaceae</taxon>
        <taxon>Corynebacterium</taxon>
    </lineage>
</organism>